<protein>
    <submittedName>
        <fullName evidence="8">Putative inhibin beta C chain-like</fullName>
    </submittedName>
</protein>
<dbReference type="PROSITE" id="PS00250">
    <property type="entry name" value="TGF_BETA_1"/>
    <property type="match status" value="1"/>
</dbReference>
<organism evidence="8 9">
    <name type="scientific">Stichopus japonicus</name>
    <name type="common">Sea cucumber</name>
    <dbReference type="NCBI Taxonomy" id="307972"/>
    <lineage>
        <taxon>Eukaryota</taxon>
        <taxon>Metazoa</taxon>
        <taxon>Echinodermata</taxon>
        <taxon>Eleutherozoa</taxon>
        <taxon>Echinozoa</taxon>
        <taxon>Holothuroidea</taxon>
        <taxon>Aspidochirotacea</taxon>
        <taxon>Aspidochirotida</taxon>
        <taxon>Stichopodidae</taxon>
        <taxon>Apostichopus</taxon>
    </lineage>
</organism>
<dbReference type="CDD" id="cd08698">
    <property type="entry name" value="TGF_beta_SF"/>
    <property type="match status" value="1"/>
</dbReference>
<comment type="subcellular location">
    <subcellularLocation>
        <location evidence="1">Secreted</location>
    </subcellularLocation>
</comment>
<dbReference type="PROSITE" id="PS51362">
    <property type="entry name" value="TGF_BETA_2"/>
    <property type="match status" value="1"/>
</dbReference>
<dbReference type="OrthoDB" id="6516235at2759"/>
<dbReference type="InterPro" id="IPR001839">
    <property type="entry name" value="TGF-b_C"/>
</dbReference>
<dbReference type="Proteomes" id="UP000230750">
    <property type="component" value="Unassembled WGS sequence"/>
</dbReference>
<dbReference type="GO" id="GO:0005615">
    <property type="term" value="C:extracellular space"/>
    <property type="evidence" value="ECO:0007669"/>
    <property type="project" value="TreeGrafter"/>
</dbReference>
<comment type="caution">
    <text evidence="8">The sequence shown here is derived from an EMBL/GenBank/DDBJ whole genome shotgun (WGS) entry which is preliminary data.</text>
</comment>
<evidence type="ECO:0000313" key="8">
    <source>
        <dbReference type="EMBL" id="PIK34215.1"/>
    </source>
</evidence>
<keyword evidence="5" id="KW-1015">Disulfide bond</keyword>
<evidence type="ECO:0000256" key="6">
    <source>
        <dbReference type="RuleBase" id="RU000354"/>
    </source>
</evidence>
<dbReference type="AlphaFoldDB" id="A0A2G8JER7"/>
<proteinExistence type="inferred from homology"/>
<evidence type="ECO:0000256" key="4">
    <source>
        <dbReference type="ARBA" id="ARBA00023030"/>
    </source>
</evidence>
<evidence type="ECO:0000259" key="7">
    <source>
        <dbReference type="PROSITE" id="PS51362"/>
    </source>
</evidence>
<dbReference type="PANTHER" id="PTHR11848">
    <property type="entry name" value="TGF-BETA FAMILY"/>
    <property type="match status" value="1"/>
</dbReference>
<dbReference type="InterPro" id="IPR015615">
    <property type="entry name" value="TGF-beta-rel"/>
</dbReference>
<dbReference type="Pfam" id="PF00019">
    <property type="entry name" value="TGF_beta"/>
    <property type="match status" value="1"/>
</dbReference>
<evidence type="ECO:0000256" key="3">
    <source>
        <dbReference type="ARBA" id="ARBA00022525"/>
    </source>
</evidence>
<reference evidence="8 9" key="1">
    <citation type="journal article" date="2017" name="PLoS Biol.">
        <title>The sea cucumber genome provides insights into morphological evolution and visceral regeneration.</title>
        <authorList>
            <person name="Zhang X."/>
            <person name="Sun L."/>
            <person name="Yuan J."/>
            <person name="Sun Y."/>
            <person name="Gao Y."/>
            <person name="Zhang L."/>
            <person name="Li S."/>
            <person name="Dai H."/>
            <person name="Hamel J.F."/>
            <person name="Liu C."/>
            <person name="Yu Y."/>
            <person name="Liu S."/>
            <person name="Lin W."/>
            <person name="Guo K."/>
            <person name="Jin S."/>
            <person name="Xu P."/>
            <person name="Storey K.B."/>
            <person name="Huan P."/>
            <person name="Zhang T."/>
            <person name="Zhou Y."/>
            <person name="Zhang J."/>
            <person name="Lin C."/>
            <person name="Li X."/>
            <person name="Xing L."/>
            <person name="Huo D."/>
            <person name="Sun M."/>
            <person name="Wang L."/>
            <person name="Mercier A."/>
            <person name="Li F."/>
            <person name="Yang H."/>
            <person name="Xiang J."/>
        </authorList>
    </citation>
    <scope>NUCLEOTIDE SEQUENCE [LARGE SCALE GENOMIC DNA]</scope>
    <source>
        <strain evidence="8">Shaxun</strain>
        <tissue evidence="8">Muscle</tissue>
    </source>
</reference>
<dbReference type="InterPro" id="IPR029034">
    <property type="entry name" value="Cystine-knot_cytokine"/>
</dbReference>
<gene>
    <name evidence="8" type="ORF">BSL78_28960</name>
</gene>
<dbReference type="GO" id="GO:0008083">
    <property type="term" value="F:growth factor activity"/>
    <property type="evidence" value="ECO:0007669"/>
    <property type="project" value="UniProtKB-KW"/>
</dbReference>
<feature type="domain" description="TGF-beta family profile" evidence="7">
    <location>
        <begin position="252"/>
        <end position="372"/>
    </location>
</feature>
<dbReference type="InterPro" id="IPR017948">
    <property type="entry name" value="TGFb_CS"/>
</dbReference>
<dbReference type="PRINTS" id="PR00669">
    <property type="entry name" value="INHIBINA"/>
</dbReference>
<dbReference type="SMART" id="SM00204">
    <property type="entry name" value="TGFB"/>
    <property type="match status" value="1"/>
</dbReference>
<keyword evidence="3" id="KW-0964">Secreted</keyword>
<evidence type="ECO:0000256" key="5">
    <source>
        <dbReference type="ARBA" id="ARBA00023157"/>
    </source>
</evidence>
<dbReference type="SUPFAM" id="SSF57501">
    <property type="entry name" value="Cystine-knot cytokines"/>
    <property type="match status" value="1"/>
</dbReference>
<accession>A0A2G8JER7</accession>
<evidence type="ECO:0000256" key="2">
    <source>
        <dbReference type="ARBA" id="ARBA00006656"/>
    </source>
</evidence>
<sequence>MFNSHLGFAEDDSNMGKAKLSAMSGFAHLLLVWSWIAWTSAQSPACSGCHSTSTPSGNDNPSRGTLSLAEREFRTNLVKMKILKALGLENPPNVTSSIPKIPHSFEEMSFEHEPKELVPPPKVFLIGRKVSNGCLWNQTALCFHFEDDGSKKCEIKSEKLWVYTHANITNDVIIYESYANDFMHRIAIDADKKDGWIFIELEPRRGQITSRNFSFSLYQLNDTNTIDSTEIFGKHTPLLEITTEKCLENEHREKRSLITQRCGRSHTRDSQCCLQQFEVNFTAIGWNNWIRAPPTFSANYCRGRCNYHVMAIDYNHRNLMYLYSRHLGVAAMLPCCVPVNKTFLQAIVYHTSNQTLGSKVIPGISASACECF</sequence>
<evidence type="ECO:0000256" key="1">
    <source>
        <dbReference type="ARBA" id="ARBA00004613"/>
    </source>
</evidence>
<dbReference type="STRING" id="307972.A0A2G8JER7"/>
<dbReference type="GO" id="GO:0005125">
    <property type="term" value="F:cytokine activity"/>
    <property type="evidence" value="ECO:0007669"/>
    <property type="project" value="TreeGrafter"/>
</dbReference>
<dbReference type="EMBL" id="MRZV01002246">
    <property type="protein sequence ID" value="PIK34215.1"/>
    <property type="molecule type" value="Genomic_DNA"/>
</dbReference>
<keyword evidence="9" id="KW-1185">Reference proteome</keyword>
<comment type="similarity">
    <text evidence="2 6">Belongs to the TGF-beta family.</text>
</comment>
<keyword evidence="4 6" id="KW-0339">Growth factor</keyword>
<name>A0A2G8JER7_STIJA</name>
<evidence type="ECO:0000313" key="9">
    <source>
        <dbReference type="Proteomes" id="UP000230750"/>
    </source>
</evidence>
<dbReference type="Gene3D" id="2.10.90.10">
    <property type="entry name" value="Cystine-knot cytokines"/>
    <property type="match status" value="1"/>
</dbReference>